<dbReference type="InterPro" id="IPR036590">
    <property type="entry name" value="SRAP-like"/>
</dbReference>
<proteinExistence type="predicted"/>
<dbReference type="SUPFAM" id="SSF143081">
    <property type="entry name" value="BB1717-like"/>
    <property type="match status" value="1"/>
</dbReference>
<dbReference type="AlphaFoldDB" id="A0A562P3I8"/>
<keyword evidence="2" id="KW-1185">Reference proteome</keyword>
<sequence length="61" mass="7135">MPVVLAPEDSMTWLTDPDPEHLMKPFPEDLMTMWKIGRNVGNPRNNRPDLLDEVRDDLFDL</sequence>
<reference evidence="1 2" key="1">
    <citation type="journal article" date="2015" name="Stand. Genomic Sci.">
        <title>Genomic Encyclopedia of Bacterial and Archaeal Type Strains, Phase III: the genomes of soil and plant-associated and newly described type strains.</title>
        <authorList>
            <person name="Whitman W.B."/>
            <person name="Woyke T."/>
            <person name="Klenk H.P."/>
            <person name="Zhou Y."/>
            <person name="Lilburn T.G."/>
            <person name="Beck B.J."/>
            <person name="De Vos P."/>
            <person name="Vandamme P."/>
            <person name="Eisen J.A."/>
            <person name="Garrity G."/>
            <person name="Hugenholtz P."/>
            <person name="Kyrpides N.C."/>
        </authorList>
    </citation>
    <scope>NUCLEOTIDE SEQUENCE [LARGE SCALE GENOMIC DNA]</scope>
    <source>
        <strain evidence="1 2">CGMCC 1.2546</strain>
    </source>
</reference>
<protein>
    <recommendedName>
        <fullName evidence="3">SOS response associated peptidase (SRAP)</fullName>
    </recommendedName>
</protein>
<dbReference type="Gene3D" id="3.90.1680.10">
    <property type="entry name" value="SOS response associated peptidase-like"/>
    <property type="match status" value="1"/>
</dbReference>
<dbReference type="EMBL" id="VLKT01000011">
    <property type="protein sequence ID" value="TWI38810.1"/>
    <property type="molecule type" value="Genomic_DNA"/>
</dbReference>
<accession>A0A562P3I8</accession>
<dbReference type="Proteomes" id="UP000317122">
    <property type="component" value="Unassembled WGS sequence"/>
</dbReference>
<evidence type="ECO:0000313" key="1">
    <source>
        <dbReference type="EMBL" id="TWI38810.1"/>
    </source>
</evidence>
<evidence type="ECO:0000313" key="2">
    <source>
        <dbReference type="Proteomes" id="UP000317122"/>
    </source>
</evidence>
<comment type="caution">
    <text evidence="1">The sequence shown here is derived from an EMBL/GenBank/DDBJ whole genome shotgun (WGS) entry which is preliminary data.</text>
</comment>
<evidence type="ECO:0008006" key="3">
    <source>
        <dbReference type="Google" id="ProtNLM"/>
    </source>
</evidence>
<name>A0A562P3I8_9HYPH</name>
<organism evidence="1 2">
    <name type="scientific">Mesorhizobium tianshanense</name>
    <dbReference type="NCBI Taxonomy" id="39844"/>
    <lineage>
        <taxon>Bacteria</taxon>
        <taxon>Pseudomonadati</taxon>
        <taxon>Pseudomonadota</taxon>
        <taxon>Alphaproteobacteria</taxon>
        <taxon>Hyphomicrobiales</taxon>
        <taxon>Phyllobacteriaceae</taxon>
        <taxon>Mesorhizobium</taxon>
    </lineage>
</organism>
<gene>
    <name evidence="1" type="ORF">IQ26_02233</name>
</gene>